<proteinExistence type="predicted"/>
<reference evidence="2" key="1">
    <citation type="submission" date="2017-09" db="EMBL/GenBank/DDBJ databases">
        <title>Depth-based differentiation of microbial function through sediment-hosted aquifers and enrichment of novel symbionts in the deep terrestrial subsurface.</title>
        <authorList>
            <person name="Probst A.J."/>
            <person name="Ladd B."/>
            <person name="Jarett J.K."/>
            <person name="Geller-Mcgrath D.E."/>
            <person name="Sieber C.M.K."/>
            <person name="Emerson J.B."/>
            <person name="Anantharaman K."/>
            <person name="Thomas B.C."/>
            <person name="Malmstrom R."/>
            <person name="Stieglmeier M."/>
            <person name="Klingl A."/>
            <person name="Woyke T."/>
            <person name="Ryan C.M."/>
            <person name="Banfield J.F."/>
        </authorList>
    </citation>
    <scope>NUCLEOTIDE SEQUENCE [LARGE SCALE GENOMIC DNA]</scope>
</reference>
<protein>
    <submittedName>
        <fullName evidence="1">Uncharacterized protein</fullName>
    </submittedName>
</protein>
<dbReference type="Proteomes" id="UP000230935">
    <property type="component" value="Unassembled WGS sequence"/>
</dbReference>
<name>A0A2H0VZY4_9BACT</name>
<dbReference type="EMBL" id="PEZZ01000042">
    <property type="protein sequence ID" value="PIS04675.1"/>
    <property type="molecule type" value="Genomic_DNA"/>
</dbReference>
<evidence type="ECO:0000313" key="1">
    <source>
        <dbReference type="EMBL" id="PIS04675.1"/>
    </source>
</evidence>
<evidence type="ECO:0000313" key="2">
    <source>
        <dbReference type="Proteomes" id="UP000230935"/>
    </source>
</evidence>
<sequence length="75" mass="8604">MTDSLYQDLVELFVQIVGLNAEKQIRAMYEDSSEDRQELIKLARKTFPSFVGEKKSDALISNVLEKHSVKDKVET</sequence>
<accession>A0A2H0VZY4</accession>
<organism evidence="1 2">
    <name type="scientific">Candidatus Buchananbacteria bacterium CG10_big_fil_rev_8_21_14_0_10_42_9</name>
    <dbReference type="NCBI Taxonomy" id="1974526"/>
    <lineage>
        <taxon>Bacteria</taxon>
        <taxon>Candidatus Buchananiibacteriota</taxon>
    </lineage>
</organism>
<dbReference type="AlphaFoldDB" id="A0A2H0VZY4"/>
<gene>
    <name evidence="1" type="ORF">COT81_05125</name>
</gene>
<comment type="caution">
    <text evidence="1">The sequence shown here is derived from an EMBL/GenBank/DDBJ whole genome shotgun (WGS) entry which is preliminary data.</text>
</comment>